<protein>
    <submittedName>
        <fullName evidence="2">SlyX protein</fullName>
    </submittedName>
</protein>
<dbReference type="Proteomes" id="UP000198539">
    <property type="component" value="Unassembled WGS sequence"/>
</dbReference>
<accession>A0A1H3AYQ4</accession>
<gene>
    <name evidence="2" type="ORF">SAMN04488238_107177</name>
</gene>
<proteinExistence type="predicted"/>
<sequence>MTTERLLAAEEQLAHLSRAVEDLSHIVTAQADEIDLLTRRVAMLLEHARDRQDTGSGAVVLGDERPPHW</sequence>
<organism evidence="2 3">
    <name type="scientific">Roseicitreum antarcticum</name>
    <dbReference type="NCBI Taxonomy" id="564137"/>
    <lineage>
        <taxon>Bacteria</taxon>
        <taxon>Pseudomonadati</taxon>
        <taxon>Pseudomonadota</taxon>
        <taxon>Alphaproteobacteria</taxon>
        <taxon>Rhodobacterales</taxon>
        <taxon>Paracoccaceae</taxon>
        <taxon>Roseicitreum</taxon>
    </lineage>
</organism>
<name>A0A1H3AYQ4_9RHOB</name>
<keyword evidence="3" id="KW-1185">Reference proteome</keyword>
<dbReference type="Pfam" id="PF04102">
    <property type="entry name" value="SlyX"/>
    <property type="match status" value="1"/>
</dbReference>
<evidence type="ECO:0000313" key="3">
    <source>
        <dbReference type="Proteomes" id="UP000198539"/>
    </source>
</evidence>
<dbReference type="STRING" id="564137.SAMN04488238_107177"/>
<dbReference type="AlphaFoldDB" id="A0A1H3AYQ4"/>
<evidence type="ECO:0000313" key="2">
    <source>
        <dbReference type="EMBL" id="SDX34548.1"/>
    </source>
</evidence>
<reference evidence="2 3" key="1">
    <citation type="submission" date="2016-10" db="EMBL/GenBank/DDBJ databases">
        <authorList>
            <person name="de Groot N.N."/>
        </authorList>
    </citation>
    <scope>NUCLEOTIDE SEQUENCE [LARGE SCALE GENOMIC DNA]</scope>
    <source>
        <strain evidence="2 3">CGMCC 1.8894</strain>
    </source>
</reference>
<feature type="region of interest" description="Disordered" evidence="1">
    <location>
        <begin position="50"/>
        <end position="69"/>
    </location>
</feature>
<evidence type="ECO:0000256" key="1">
    <source>
        <dbReference type="SAM" id="MobiDB-lite"/>
    </source>
</evidence>
<dbReference type="InterPro" id="IPR007236">
    <property type="entry name" value="SlyX"/>
</dbReference>
<dbReference type="EMBL" id="FNOM01000007">
    <property type="protein sequence ID" value="SDX34548.1"/>
    <property type="molecule type" value="Genomic_DNA"/>
</dbReference>
<dbReference type="RefSeq" id="WP_397544870.1">
    <property type="nucleotide sequence ID" value="NZ_CP061498.1"/>
</dbReference>